<reference evidence="1" key="1">
    <citation type="submission" date="2020-08" db="EMBL/GenBank/DDBJ databases">
        <title>Genome public.</title>
        <authorList>
            <person name="Liu C."/>
            <person name="Sun Q."/>
        </authorList>
    </citation>
    <scope>NUCLEOTIDE SEQUENCE</scope>
    <source>
        <strain evidence="1">BX5</strain>
    </source>
</reference>
<dbReference type="Proteomes" id="UP000602260">
    <property type="component" value="Unassembled WGS sequence"/>
</dbReference>
<dbReference type="AlphaFoldDB" id="A0A8J6M1X4"/>
<sequence length="77" mass="8658">MIEYRSVQEHLHSPDLGNYCAYGIYAYQVEPSSSKNILAIHDVFLNAADAISFVHRCNQLELSPVSLYDVIQDTLGI</sequence>
<gene>
    <name evidence="1" type="ORF">H8S55_09660</name>
</gene>
<dbReference type="RefSeq" id="WP_186878800.1">
    <property type="nucleotide sequence ID" value="NZ_JACOPN010000006.1"/>
</dbReference>
<evidence type="ECO:0000313" key="2">
    <source>
        <dbReference type="Proteomes" id="UP000602260"/>
    </source>
</evidence>
<protein>
    <submittedName>
        <fullName evidence="1">Uncharacterized protein</fullName>
    </submittedName>
</protein>
<comment type="caution">
    <text evidence="1">The sequence shown here is derived from an EMBL/GenBank/DDBJ whole genome shotgun (WGS) entry which is preliminary data.</text>
</comment>
<keyword evidence="2" id="KW-1185">Reference proteome</keyword>
<organism evidence="1 2">
    <name type="scientific">Flintibacter faecis</name>
    <dbReference type="NCBI Taxonomy" id="2763047"/>
    <lineage>
        <taxon>Bacteria</taxon>
        <taxon>Bacillati</taxon>
        <taxon>Bacillota</taxon>
        <taxon>Clostridia</taxon>
        <taxon>Eubacteriales</taxon>
        <taxon>Flintibacter</taxon>
    </lineage>
</organism>
<dbReference type="EMBL" id="JACOPN010000006">
    <property type="protein sequence ID" value="MBC5717584.1"/>
    <property type="molecule type" value="Genomic_DNA"/>
</dbReference>
<accession>A0A8J6M1X4</accession>
<proteinExistence type="predicted"/>
<name>A0A8J6M1X4_9FIRM</name>
<evidence type="ECO:0000313" key="1">
    <source>
        <dbReference type="EMBL" id="MBC5717584.1"/>
    </source>
</evidence>